<dbReference type="Gene3D" id="3.90.75.20">
    <property type="match status" value="1"/>
</dbReference>
<proteinExistence type="predicted"/>
<dbReference type="InterPro" id="IPR003615">
    <property type="entry name" value="HNH_nuc"/>
</dbReference>
<feature type="domain" description="NUMOD4" evidence="1">
    <location>
        <begin position="2"/>
        <end position="47"/>
    </location>
</feature>
<dbReference type="SUPFAM" id="SSF54060">
    <property type="entry name" value="His-Me finger endonucleases"/>
    <property type="match status" value="1"/>
</dbReference>
<keyword evidence="4" id="KW-1185">Reference proteome</keyword>
<evidence type="ECO:0000259" key="2">
    <source>
        <dbReference type="Pfam" id="PF13392"/>
    </source>
</evidence>
<dbReference type="InterPro" id="IPR044925">
    <property type="entry name" value="His-Me_finger_sf"/>
</dbReference>
<dbReference type="AlphaFoldDB" id="A0A0R1KF28"/>
<evidence type="ECO:0008006" key="5">
    <source>
        <dbReference type="Google" id="ProtNLM"/>
    </source>
</evidence>
<gene>
    <name evidence="3" type="ORF">FD03_GL002280</name>
</gene>
<evidence type="ECO:0000313" key="4">
    <source>
        <dbReference type="Proteomes" id="UP000051248"/>
    </source>
</evidence>
<dbReference type="PATRIC" id="fig|1423775.4.peg.2319"/>
<dbReference type="STRING" id="1423775.FD03_GL002280"/>
<dbReference type="InterPro" id="IPR010902">
    <property type="entry name" value="NUMOD4"/>
</dbReference>
<accession>A0A0R1KF28</accession>
<dbReference type="Pfam" id="PF07463">
    <property type="entry name" value="NUMOD4"/>
    <property type="match status" value="1"/>
</dbReference>
<sequence length="166" mass="19173">MKEIKGFEKLYAVTKDGRVYSLITTSSRRKGLLKTYKDGGYLKVNLYDKNGKCSKKFVHRLVAQTYLNNPSRLQIVNHLDGDKENNSIENLEWTTQKKNINHSFIHGLEHRSVATQIDNTIYPNMKIASLTIGFKSFRIAYERRKRGNEFYLGKHSIKCGDAIVQD</sequence>
<name>A0A0R1KF28_9LACO</name>
<organism evidence="3 4">
    <name type="scientific">Companilactobacillus nodensis DSM 19682 = JCM 14932 = NBRC 107160</name>
    <dbReference type="NCBI Taxonomy" id="1423775"/>
    <lineage>
        <taxon>Bacteria</taxon>
        <taxon>Bacillati</taxon>
        <taxon>Bacillota</taxon>
        <taxon>Bacilli</taxon>
        <taxon>Lactobacillales</taxon>
        <taxon>Lactobacillaceae</taxon>
        <taxon>Companilactobacillus</taxon>
    </lineage>
</organism>
<feature type="domain" description="HNH nuclease" evidence="2">
    <location>
        <begin position="57"/>
        <end position="99"/>
    </location>
</feature>
<comment type="caution">
    <text evidence="3">The sequence shown here is derived from an EMBL/GenBank/DDBJ whole genome shotgun (WGS) entry which is preliminary data.</text>
</comment>
<dbReference type="GO" id="GO:0016788">
    <property type="term" value="F:hydrolase activity, acting on ester bonds"/>
    <property type="evidence" value="ECO:0007669"/>
    <property type="project" value="InterPro"/>
</dbReference>
<evidence type="ECO:0000313" key="3">
    <source>
        <dbReference type="EMBL" id="KRK78506.1"/>
    </source>
</evidence>
<dbReference type="EMBL" id="AZDZ01000022">
    <property type="protein sequence ID" value="KRK78506.1"/>
    <property type="molecule type" value="Genomic_DNA"/>
</dbReference>
<dbReference type="OrthoDB" id="6631788at2"/>
<protein>
    <recommendedName>
        <fullName evidence="5">HNH nuclease domain-containing protein</fullName>
    </recommendedName>
</protein>
<dbReference type="Pfam" id="PF13392">
    <property type="entry name" value="HNH_3"/>
    <property type="match status" value="1"/>
</dbReference>
<dbReference type="RefSeq" id="WP_025024560.1">
    <property type="nucleotide sequence ID" value="NZ_AZDZ01000022.1"/>
</dbReference>
<evidence type="ECO:0000259" key="1">
    <source>
        <dbReference type="Pfam" id="PF07463"/>
    </source>
</evidence>
<dbReference type="Proteomes" id="UP000051248">
    <property type="component" value="Unassembled WGS sequence"/>
</dbReference>
<reference evidence="3 4" key="1">
    <citation type="journal article" date="2015" name="Genome Announc.">
        <title>Expanding the biotechnology potential of lactobacilli through comparative genomics of 213 strains and associated genera.</title>
        <authorList>
            <person name="Sun Z."/>
            <person name="Harris H.M."/>
            <person name="McCann A."/>
            <person name="Guo C."/>
            <person name="Argimon S."/>
            <person name="Zhang W."/>
            <person name="Yang X."/>
            <person name="Jeffery I.B."/>
            <person name="Cooney J.C."/>
            <person name="Kagawa T.F."/>
            <person name="Liu W."/>
            <person name="Song Y."/>
            <person name="Salvetti E."/>
            <person name="Wrobel A."/>
            <person name="Rasinkangas P."/>
            <person name="Parkhill J."/>
            <person name="Rea M.C."/>
            <person name="O'Sullivan O."/>
            <person name="Ritari J."/>
            <person name="Douillard F.P."/>
            <person name="Paul Ross R."/>
            <person name="Yang R."/>
            <person name="Briner A.E."/>
            <person name="Felis G.E."/>
            <person name="de Vos W.M."/>
            <person name="Barrangou R."/>
            <person name="Klaenhammer T.R."/>
            <person name="Caufield P.W."/>
            <person name="Cui Y."/>
            <person name="Zhang H."/>
            <person name="O'Toole P.W."/>
        </authorList>
    </citation>
    <scope>NUCLEOTIDE SEQUENCE [LARGE SCALE GENOMIC DNA]</scope>
    <source>
        <strain evidence="3 4">DSM 19682</strain>
    </source>
</reference>